<comment type="catalytic activity">
    <reaction evidence="1 4 5">
        <text>[protein]-peptidylproline (omega=180) = [protein]-peptidylproline (omega=0)</text>
        <dbReference type="Rhea" id="RHEA:16237"/>
        <dbReference type="Rhea" id="RHEA-COMP:10747"/>
        <dbReference type="Rhea" id="RHEA-COMP:10748"/>
        <dbReference type="ChEBI" id="CHEBI:83833"/>
        <dbReference type="ChEBI" id="CHEBI:83834"/>
        <dbReference type="EC" id="5.2.1.8"/>
    </reaction>
</comment>
<proteinExistence type="inferred from homology"/>
<dbReference type="Proteomes" id="UP000825051">
    <property type="component" value="Chromosome"/>
</dbReference>
<dbReference type="Pfam" id="PF00254">
    <property type="entry name" value="FKBP_C"/>
    <property type="match status" value="1"/>
</dbReference>
<sequence length="182" mass="20113">MPASPVRSFLYLLLLGVMLFTLALVVRSGMLARKNPGLPINAGMREALAEERPELTTHDALVIADKYGNAHKQESGLRYIPRAQGTGDAHPHAGQQLTVNYELHLLDGTFIDSSAQHGKPFVFTLGQHQVIAAWEETFPNMRKGEKRTLIVPYWLGYGVSGQPPAIPPRATLVFEVELVDFK</sequence>
<dbReference type="EMBL" id="CP080507">
    <property type="protein sequence ID" value="QYM79487.1"/>
    <property type="molecule type" value="Genomic_DNA"/>
</dbReference>
<dbReference type="InterPro" id="IPR044609">
    <property type="entry name" value="FKBP2/11"/>
</dbReference>
<dbReference type="PANTHER" id="PTHR45779:SF7">
    <property type="entry name" value="PEPTIDYLPROLYL ISOMERASE"/>
    <property type="match status" value="1"/>
</dbReference>
<keyword evidence="6" id="KW-1133">Transmembrane helix</keyword>
<evidence type="ECO:0000259" key="7">
    <source>
        <dbReference type="PROSITE" id="PS50059"/>
    </source>
</evidence>
<dbReference type="InterPro" id="IPR001179">
    <property type="entry name" value="PPIase_FKBP_dom"/>
</dbReference>
<evidence type="ECO:0000256" key="3">
    <source>
        <dbReference type="ARBA" id="ARBA00023235"/>
    </source>
</evidence>
<dbReference type="PROSITE" id="PS50059">
    <property type="entry name" value="FKBP_PPIASE"/>
    <property type="match status" value="1"/>
</dbReference>
<feature type="domain" description="PPIase FKBP-type" evidence="7">
    <location>
        <begin position="94"/>
        <end position="182"/>
    </location>
</feature>
<dbReference type="InterPro" id="IPR046357">
    <property type="entry name" value="PPIase_dom_sf"/>
</dbReference>
<dbReference type="EC" id="5.2.1.8" evidence="5"/>
<gene>
    <name evidence="8" type="ORF">K0B96_02405</name>
</gene>
<organism evidence="8 9">
    <name type="scientific">Horticoccus luteus</name>
    <dbReference type="NCBI Taxonomy" id="2862869"/>
    <lineage>
        <taxon>Bacteria</taxon>
        <taxon>Pseudomonadati</taxon>
        <taxon>Verrucomicrobiota</taxon>
        <taxon>Opitutia</taxon>
        <taxon>Opitutales</taxon>
        <taxon>Opitutaceae</taxon>
        <taxon>Horticoccus</taxon>
    </lineage>
</organism>
<dbReference type="SUPFAM" id="SSF54534">
    <property type="entry name" value="FKBP-like"/>
    <property type="match status" value="1"/>
</dbReference>
<dbReference type="KEGG" id="ole:K0B96_02405"/>
<name>A0A8F9TXR9_9BACT</name>
<protein>
    <recommendedName>
        <fullName evidence="5">Peptidyl-prolyl cis-trans isomerase</fullName>
        <ecNumber evidence="5">5.2.1.8</ecNumber>
    </recommendedName>
</protein>
<feature type="transmembrane region" description="Helical" evidence="6">
    <location>
        <begin position="6"/>
        <end position="26"/>
    </location>
</feature>
<keyword evidence="6" id="KW-0472">Membrane</keyword>
<keyword evidence="3 4" id="KW-0413">Isomerase</keyword>
<evidence type="ECO:0000256" key="2">
    <source>
        <dbReference type="ARBA" id="ARBA00023110"/>
    </source>
</evidence>
<accession>A0A8F9TXR9</accession>
<keyword evidence="2 4" id="KW-0697">Rotamase</keyword>
<reference evidence="8" key="1">
    <citation type="submission" date="2021-08" db="EMBL/GenBank/DDBJ databases">
        <title>Genome of a novel bacterium of the phylum Verrucomicrobia, Oleiharenicola sp. KSB-15.</title>
        <authorList>
            <person name="Chung J.-H."/>
            <person name="Ahn J.-H."/>
            <person name="Yoon Y."/>
            <person name="Kim D.-Y."/>
            <person name="An S.-H."/>
            <person name="Park I."/>
            <person name="Yeon J."/>
        </authorList>
    </citation>
    <scope>NUCLEOTIDE SEQUENCE</scope>
    <source>
        <strain evidence="8">KSB-15</strain>
    </source>
</reference>
<evidence type="ECO:0000313" key="8">
    <source>
        <dbReference type="EMBL" id="QYM79487.1"/>
    </source>
</evidence>
<dbReference type="GO" id="GO:0003755">
    <property type="term" value="F:peptidyl-prolyl cis-trans isomerase activity"/>
    <property type="evidence" value="ECO:0007669"/>
    <property type="project" value="UniProtKB-UniRule"/>
</dbReference>
<evidence type="ECO:0000313" key="9">
    <source>
        <dbReference type="Proteomes" id="UP000825051"/>
    </source>
</evidence>
<dbReference type="AlphaFoldDB" id="A0A8F9TXR9"/>
<dbReference type="PANTHER" id="PTHR45779">
    <property type="entry name" value="PEPTIDYLPROLYL ISOMERASE"/>
    <property type="match status" value="1"/>
</dbReference>
<evidence type="ECO:0000256" key="6">
    <source>
        <dbReference type="SAM" id="Phobius"/>
    </source>
</evidence>
<keyword evidence="9" id="KW-1185">Reference proteome</keyword>
<dbReference type="RefSeq" id="WP_220163423.1">
    <property type="nucleotide sequence ID" value="NZ_CP080507.1"/>
</dbReference>
<dbReference type="Gene3D" id="3.10.50.40">
    <property type="match status" value="1"/>
</dbReference>
<evidence type="ECO:0000256" key="4">
    <source>
        <dbReference type="PROSITE-ProRule" id="PRU00277"/>
    </source>
</evidence>
<comment type="similarity">
    <text evidence="5">Belongs to the FKBP-type PPIase family.</text>
</comment>
<evidence type="ECO:0000256" key="5">
    <source>
        <dbReference type="RuleBase" id="RU003915"/>
    </source>
</evidence>
<keyword evidence="6" id="KW-0812">Transmembrane</keyword>
<evidence type="ECO:0000256" key="1">
    <source>
        <dbReference type="ARBA" id="ARBA00000971"/>
    </source>
</evidence>